<dbReference type="Pfam" id="PF09749">
    <property type="entry name" value="HVSL"/>
    <property type="match status" value="1"/>
</dbReference>
<organism evidence="7 8">
    <name type="scientific">Madurella fahalii</name>
    <dbReference type="NCBI Taxonomy" id="1157608"/>
    <lineage>
        <taxon>Eukaryota</taxon>
        <taxon>Fungi</taxon>
        <taxon>Dikarya</taxon>
        <taxon>Ascomycota</taxon>
        <taxon>Pezizomycotina</taxon>
        <taxon>Sordariomycetes</taxon>
        <taxon>Sordariomycetidae</taxon>
        <taxon>Sordariales</taxon>
        <taxon>Sordariales incertae sedis</taxon>
        <taxon>Madurella</taxon>
    </lineage>
</organism>
<accession>A0ABQ0FXK7</accession>
<dbReference type="GeneID" id="98171207"/>
<dbReference type="HAMAP" id="MF_03040">
    <property type="entry name" value="USB1"/>
    <property type="match status" value="1"/>
</dbReference>
<evidence type="ECO:0000256" key="3">
    <source>
        <dbReference type="ARBA" id="ARBA00023239"/>
    </source>
</evidence>
<feature type="region of interest" description="Disordered" evidence="6">
    <location>
        <begin position="1"/>
        <end position="95"/>
    </location>
</feature>
<keyword evidence="1 5" id="KW-0540">Nuclease</keyword>
<feature type="active site" description="Proton donor/acceptor" evidence="5">
    <location>
        <position position="174"/>
    </location>
</feature>
<evidence type="ECO:0000256" key="2">
    <source>
        <dbReference type="ARBA" id="ARBA00022801"/>
    </source>
</evidence>
<dbReference type="InterPro" id="IPR027521">
    <property type="entry name" value="Usb1"/>
</dbReference>
<feature type="compositionally biased region" description="Gly residues" evidence="6">
    <location>
        <begin position="252"/>
        <end position="271"/>
    </location>
</feature>
<evidence type="ECO:0000256" key="5">
    <source>
        <dbReference type="HAMAP-Rule" id="MF_03040"/>
    </source>
</evidence>
<keyword evidence="4 5" id="KW-0539">Nucleus</keyword>
<protein>
    <recommendedName>
        <fullName evidence="5">U6 snRNA phosphodiesterase</fullName>
        <ecNumber evidence="5">3.1.4.-</ecNumber>
    </recommendedName>
</protein>
<keyword evidence="2 5" id="KW-0378">Hydrolase</keyword>
<comment type="caution">
    <text evidence="7">The sequence shown here is derived from an EMBL/GenBank/DDBJ whole genome shotgun (WGS) entry which is preliminary data.</text>
</comment>
<feature type="active site" description="Proton donor/acceptor" evidence="5">
    <location>
        <position position="337"/>
    </location>
</feature>
<gene>
    <name evidence="5 7" type="primary">USB1</name>
    <name evidence="7" type="ORF">MFIFM68171_00462</name>
</gene>
<comment type="subcellular location">
    <subcellularLocation>
        <location evidence="5">Nucleus</location>
    </subcellularLocation>
</comment>
<keyword evidence="8" id="KW-1185">Reference proteome</keyword>
<keyword evidence="7" id="KW-0269">Exonuclease</keyword>
<feature type="compositionally biased region" description="Low complexity" evidence="6">
    <location>
        <begin position="1"/>
        <end position="22"/>
    </location>
</feature>
<dbReference type="PANTHER" id="PTHR13522:SF3">
    <property type="entry name" value="U6 SNRNA PHOSPHODIESTERASE 1"/>
    <property type="match status" value="1"/>
</dbReference>
<dbReference type="GO" id="GO:0004527">
    <property type="term" value="F:exonuclease activity"/>
    <property type="evidence" value="ECO:0007669"/>
    <property type="project" value="UniProtKB-KW"/>
</dbReference>
<evidence type="ECO:0000256" key="4">
    <source>
        <dbReference type="ARBA" id="ARBA00023242"/>
    </source>
</evidence>
<dbReference type="PANTHER" id="PTHR13522">
    <property type="entry name" value="U6 SNRNA PHOSPHODIESTERASE 1"/>
    <property type="match status" value="1"/>
</dbReference>
<evidence type="ECO:0000313" key="7">
    <source>
        <dbReference type="EMBL" id="GAB1310252.1"/>
    </source>
</evidence>
<feature type="compositionally biased region" description="Low complexity" evidence="6">
    <location>
        <begin position="235"/>
        <end position="251"/>
    </location>
</feature>
<feature type="region of interest" description="Disordered" evidence="6">
    <location>
        <begin position="125"/>
        <end position="154"/>
    </location>
</feature>
<keyword evidence="3" id="KW-0456">Lyase</keyword>
<proteinExistence type="inferred from homology"/>
<dbReference type="RefSeq" id="XP_070911985.1">
    <property type="nucleotide sequence ID" value="XM_071055884.1"/>
</dbReference>
<reference evidence="7 8" key="1">
    <citation type="submission" date="2024-09" db="EMBL/GenBank/DDBJ databases">
        <title>Itraconazole resistance in Madurella fahalii resulting from another homologue of gene encoding cytochrome P450 14-alpha sterol demethylase (CYP51).</title>
        <authorList>
            <person name="Yoshioka I."/>
            <person name="Fahal A.H."/>
            <person name="Kaneko S."/>
            <person name="Yaguchi T."/>
        </authorList>
    </citation>
    <scope>NUCLEOTIDE SEQUENCE [LARGE SCALE GENOMIC DNA]</scope>
    <source>
        <strain evidence="7 8">IFM 68171</strain>
    </source>
</reference>
<feature type="region of interest" description="Disordered" evidence="6">
    <location>
        <begin position="235"/>
        <end position="295"/>
    </location>
</feature>
<dbReference type="EMBL" id="BAAFSV010000001">
    <property type="protein sequence ID" value="GAB1310252.1"/>
    <property type="molecule type" value="Genomic_DNA"/>
</dbReference>
<dbReference type="Proteomes" id="UP001628179">
    <property type="component" value="Unassembled WGS sequence"/>
</dbReference>
<comment type="function">
    <text evidence="5">Phosphodiesterase responsible for the U6 snRNA 3' end processing. Acts as an exoribonuclease (RNase) responsible for trimming the poly(U) tract of the last nucleotides in the pre-U6 snRNA molecule, leading to the formation of mature U6 snRNA.</text>
</comment>
<name>A0ABQ0FXK7_9PEZI</name>
<evidence type="ECO:0000256" key="1">
    <source>
        <dbReference type="ARBA" id="ARBA00022722"/>
    </source>
</evidence>
<sequence>MPLVDYSSDSDSASSAAPSIDAPGPPPRKKPRTTLAPPGSGPGPGPGRAPKTNQPSLPPLPASFHDLYASTVRTTTRDDPTLHQGRTRQTPHIPGNWPSHIYIEWHPFPDVHTLLAGLVSSLQEEQSQKPRAASTSSLADLDYDDDGGDGDGAKGHEAIASFLLSPLGAPQPLHISLSRPLSLAGRDKDDFLRDAEAQVSGFTPPLRLRCTGAVEWHRTGESGRSFLVLRVHSSTSSTSSSSNSSSGSSSSSGGGDGGGGDGGGGDGGGGASHDNQGGSRNQSGSDNEVGNPNPELTELLKRCNSVAAKYGQPQLYTWALDEVRGGKGDKEVGEAFHVSIAWSFTEPTGELKRATERIFGERGVKERIKEVQIPVEGVKVKIGNVVTHVPLPMPGRRASGRGSRNLLGL</sequence>
<dbReference type="EC" id="3.1.4.-" evidence="5"/>
<evidence type="ECO:0000313" key="8">
    <source>
        <dbReference type="Proteomes" id="UP001628179"/>
    </source>
</evidence>
<dbReference type="Gene3D" id="3.90.1140.10">
    <property type="entry name" value="Cyclic phosphodiesterase"/>
    <property type="match status" value="2"/>
</dbReference>
<evidence type="ECO:0000256" key="6">
    <source>
        <dbReference type="SAM" id="MobiDB-lite"/>
    </source>
</evidence>
<comment type="similarity">
    <text evidence="5">Belongs to the 2H phosphoesterase superfamily. USB1 family.</text>
</comment>
<feature type="compositionally biased region" description="Polar residues" evidence="6">
    <location>
        <begin position="280"/>
        <end position="290"/>
    </location>
</feature>